<dbReference type="PROSITE" id="PS50297">
    <property type="entry name" value="ANK_REP_REGION"/>
    <property type="match status" value="1"/>
</dbReference>
<dbReference type="EMBL" id="CAJNDS010002273">
    <property type="protein sequence ID" value="CAE7404794.1"/>
    <property type="molecule type" value="Genomic_DNA"/>
</dbReference>
<protein>
    <recommendedName>
        <fullName evidence="9">Matrin-type domain-containing protein</fullName>
    </recommendedName>
</protein>
<evidence type="ECO:0000256" key="5">
    <source>
        <dbReference type="ARBA" id="ARBA00022884"/>
    </source>
</evidence>
<dbReference type="PANTHER" id="PTHR31148">
    <property type="entry name" value="U1 SMALL NUCLEAR RIBONUCLEOPROTEIN C"/>
    <property type="match status" value="1"/>
</dbReference>
<dbReference type="PROSITE" id="PS50171">
    <property type="entry name" value="ZF_MATRIN"/>
    <property type="match status" value="1"/>
</dbReference>
<keyword evidence="7" id="KW-0687">Ribonucleoprotein</keyword>
<feature type="repeat" description="ANK" evidence="8">
    <location>
        <begin position="66"/>
        <end position="102"/>
    </location>
</feature>
<dbReference type="PROSITE" id="PS50088">
    <property type="entry name" value="ANK_REPEAT"/>
    <property type="match status" value="1"/>
</dbReference>
<dbReference type="InterPro" id="IPR036236">
    <property type="entry name" value="Znf_C2H2_sf"/>
</dbReference>
<dbReference type="InterPro" id="IPR036770">
    <property type="entry name" value="Ankyrin_rpt-contain_sf"/>
</dbReference>
<dbReference type="InterPro" id="IPR000690">
    <property type="entry name" value="Matrin/U1-C_Znf_C2H2"/>
</dbReference>
<dbReference type="AlphaFoldDB" id="A0A812QUG8"/>
<evidence type="ECO:0000313" key="10">
    <source>
        <dbReference type="EMBL" id="CAE7404794.1"/>
    </source>
</evidence>
<keyword evidence="4" id="KW-0862">Zinc</keyword>
<dbReference type="InterPro" id="IPR013085">
    <property type="entry name" value="U1-CZ_Znf_C2H2"/>
</dbReference>
<reference evidence="10" key="1">
    <citation type="submission" date="2021-02" db="EMBL/GenBank/DDBJ databases">
        <authorList>
            <person name="Dougan E. K."/>
            <person name="Rhodes N."/>
            <person name="Thang M."/>
            <person name="Chan C."/>
        </authorList>
    </citation>
    <scope>NUCLEOTIDE SEQUENCE</scope>
</reference>
<evidence type="ECO:0000256" key="3">
    <source>
        <dbReference type="ARBA" id="ARBA00022771"/>
    </source>
</evidence>
<dbReference type="SUPFAM" id="SSF57667">
    <property type="entry name" value="beta-beta-alpha zinc fingers"/>
    <property type="match status" value="1"/>
</dbReference>
<dbReference type="PANTHER" id="PTHR31148:SF1">
    <property type="entry name" value="U1 SMALL NUCLEAR RIBONUCLEOPROTEIN C"/>
    <property type="match status" value="1"/>
</dbReference>
<dbReference type="InterPro" id="IPR002110">
    <property type="entry name" value="Ankyrin_rpt"/>
</dbReference>
<dbReference type="SUPFAM" id="SSF48403">
    <property type="entry name" value="Ankyrin repeat"/>
    <property type="match status" value="1"/>
</dbReference>
<evidence type="ECO:0000256" key="7">
    <source>
        <dbReference type="ARBA" id="ARBA00023274"/>
    </source>
</evidence>
<organism evidence="10 11">
    <name type="scientific">Symbiodinium natans</name>
    <dbReference type="NCBI Taxonomy" id="878477"/>
    <lineage>
        <taxon>Eukaryota</taxon>
        <taxon>Sar</taxon>
        <taxon>Alveolata</taxon>
        <taxon>Dinophyceae</taxon>
        <taxon>Suessiales</taxon>
        <taxon>Symbiodiniaceae</taxon>
        <taxon>Symbiodinium</taxon>
    </lineage>
</organism>
<keyword evidence="8" id="KW-0040">ANK repeat</keyword>
<dbReference type="GO" id="GO:0005685">
    <property type="term" value="C:U1 snRNP"/>
    <property type="evidence" value="ECO:0007669"/>
    <property type="project" value="InterPro"/>
</dbReference>
<evidence type="ECO:0000259" key="9">
    <source>
        <dbReference type="PROSITE" id="PS50171"/>
    </source>
</evidence>
<evidence type="ECO:0000256" key="6">
    <source>
        <dbReference type="ARBA" id="ARBA00023242"/>
    </source>
</evidence>
<keyword evidence="2" id="KW-0479">Metal-binding</keyword>
<comment type="caution">
    <text evidence="10">The sequence shown here is derived from an EMBL/GenBank/DDBJ whole genome shotgun (WGS) entry which is preliminary data.</text>
</comment>
<evidence type="ECO:0000256" key="8">
    <source>
        <dbReference type="PROSITE-ProRule" id="PRU00023"/>
    </source>
</evidence>
<evidence type="ECO:0000256" key="1">
    <source>
        <dbReference type="ARBA" id="ARBA00004123"/>
    </source>
</evidence>
<evidence type="ECO:0000256" key="4">
    <source>
        <dbReference type="ARBA" id="ARBA00022833"/>
    </source>
</evidence>
<gene>
    <name evidence="10" type="ORF">SNAT2548_LOCUS22020</name>
</gene>
<accession>A0A812QUG8</accession>
<name>A0A812QUG8_9DINO</name>
<keyword evidence="3" id="KW-0863">Zinc-finger</keyword>
<feature type="domain" description="Matrin-type" evidence="9">
    <location>
        <begin position="181"/>
        <end position="213"/>
    </location>
</feature>
<proteinExistence type="predicted"/>
<evidence type="ECO:0000256" key="2">
    <source>
        <dbReference type="ARBA" id="ARBA00022723"/>
    </source>
</evidence>
<sequence length="302" mass="32333">MSSTVFGGPRAPPRGYPGEAPVVDRFAKWRAKLGHDLLIAAEQGNAAVVKMCLEQKADPSVISLDTGRSALHAAATSGSVEVMRDLVDACVRARVDLSRADKAKRTALDEVLEVSQRLHMPADLAVPFLAAAEEAPEIVSELQTSLPKWRQALLTVLSCCTTPLPMVHEAALTSVLGAWVQACEYCDMFLTHSGLTGRRQHLTGRRHINNKIEYYQMLIREKGLTPPIYPPPPGMVLPMPKLPAAAAAPKPALGGILPGMLPTMPKLPGAMPGLPGMPGMPSMPGMMPGMPKMPGMPMMPKM</sequence>
<evidence type="ECO:0000313" key="11">
    <source>
        <dbReference type="Proteomes" id="UP000604046"/>
    </source>
</evidence>
<dbReference type="InterPro" id="IPR017340">
    <property type="entry name" value="U1_snRNP-C"/>
</dbReference>
<dbReference type="GO" id="GO:0000395">
    <property type="term" value="P:mRNA 5'-splice site recognition"/>
    <property type="evidence" value="ECO:0007669"/>
    <property type="project" value="InterPro"/>
</dbReference>
<dbReference type="SMART" id="SM00248">
    <property type="entry name" value="ANK"/>
    <property type="match status" value="2"/>
</dbReference>
<dbReference type="GO" id="GO:0030627">
    <property type="term" value="F:pre-mRNA 5'-splice site binding"/>
    <property type="evidence" value="ECO:0007669"/>
    <property type="project" value="InterPro"/>
</dbReference>
<dbReference type="OrthoDB" id="448252at2759"/>
<dbReference type="Pfam" id="PF12796">
    <property type="entry name" value="Ank_2"/>
    <property type="match status" value="1"/>
</dbReference>
<dbReference type="Pfam" id="PF06220">
    <property type="entry name" value="zf-U1"/>
    <property type="match status" value="1"/>
</dbReference>
<dbReference type="Proteomes" id="UP000604046">
    <property type="component" value="Unassembled WGS sequence"/>
</dbReference>
<keyword evidence="5" id="KW-0694">RNA-binding</keyword>
<dbReference type="GO" id="GO:0008270">
    <property type="term" value="F:zinc ion binding"/>
    <property type="evidence" value="ECO:0007669"/>
    <property type="project" value="UniProtKB-KW"/>
</dbReference>
<dbReference type="Gene3D" id="3.30.160.60">
    <property type="entry name" value="Classic Zinc Finger"/>
    <property type="match status" value="1"/>
</dbReference>
<keyword evidence="6" id="KW-0539">Nucleus</keyword>
<keyword evidence="11" id="KW-1185">Reference proteome</keyword>
<dbReference type="Gene3D" id="1.25.40.20">
    <property type="entry name" value="Ankyrin repeat-containing domain"/>
    <property type="match status" value="1"/>
</dbReference>
<comment type="subcellular location">
    <subcellularLocation>
        <location evidence="1">Nucleus</location>
    </subcellularLocation>
</comment>